<accession>A0AAD8NBZ0</accession>
<feature type="compositionally biased region" description="Low complexity" evidence="1">
    <location>
        <begin position="267"/>
        <end position="281"/>
    </location>
</feature>
<dbReference type="AlphaFoldDB" id="A0AAD8NBZ0"/>
<evidence type="ECO:0008006" key="4">
    <source>
        <dbReference type="Google" id="ProtNLM"/>
    </source>
</evidence>
<feature type="region of interest" description="Disordered" evidence="1">
    <location>
        <begin position="250"/>
        <end position="319"/>
    </location>
</feature>
<name>A0AAD8NBZ0_TARER</name>
<dbReference type="PANTHER" id="PTHR36407:SF1">
    <property type="entry name" value="MEDIATOR-ASSOCIATED PROTEIN 2"/>
    <property type="match status" value="1"/>
</dbReference>
<dbReference type="Proteomes" id="UP001229421">
    <property type="component" value="Unassembled WGS sequence"/>
</dbReference>
<gene>
    <name evidence="2" type="ORF">QVD17_36542</name>
</gene>
<organism evidence="2 3">
    <name type="scientific">Tagetes erecta</name>
    <name type="common">African marigold</name>
    <dbReference type="NCBI Taxonomy" id="13708"/>
    <lineage>
        <taxon>Eukaryota</taxon>
        <taxon>Viridiplantae</taxon>
        <taxon>Streptophyta</taxon>
        <taxon>Embryophyta</taxon>
        <taxon>Tracheophyta</taxon>
        <taxon>Spermatophyta</taxon>
        <taxon>Magnoliopsida</taxon>
        <taxon>eudicotyledons</taxon>
        <taxon>Gunneridae</taxon>
        <taxon>Pentapetalae</taxon>
        <taxon>asterids</taxon>
        <taxon>campanulids</taxon>
        <taxon>Asterales</taxon>
        <taxon>Asteraceae</taxon>
        <taxon>Asteroideae</taxon>
        <taxon>Heliantheae alliance</taxon>
        <taxon>Tageteae</taxon>
        <taxon>Tagetes</taxon>
    </lineage>
</organism>
<dbReference type="InterPro" id="IPR038823">
    <property type="entry name" value="MED2_plant"/>
</dbReference>
<keyword evidence="3" id="KW-1185">Reference proteome</keyword>
<evidence type="ECO:0000313" key="3">
    <source>
        <dbReference type="Proteomes" id="UP001229421"/>
    </source>
</evidence>
<comment type="caution">
    <text evidence="2">The sequence shown here is derived from an EMBL/GenBank/DDBJ whole genome shotgun (WGS) entry which is preliminary data.</text>
</comment>
<evidence type="ECO:0000256" key="1">
    <source>
        <dbReference type="SAM" id="MobiDB-lite"/>
    </source>
</evidence>
<reference evidence="2" key="1">
    <citation type="journal article" date="2023" name="bioRxiv">
        <title>Improved chromosome-level genome assembly for marigold (Tagetes erecta).</title>
        <authorList>
            <person name="Jiang F."/>
            <person name="Yuan L."/>
            <person name="Wang S."/>
            <person name="Wang H."/>
            <person name="Xu D."/>
            <person name="Wang A."/>
            <person name="Fan W."/>
        </authorList>
    </citation>
    <scope>NUCLEOTIDE SEQUENCE</scope>
    <source>
        <strain evidence="2">WSJ</strain>
        <tissue evidence="2">Leaf</tissue>
    </source>
</reference>
<proteinExistence type="predicted"/>
<feature type="compositionally biased region" description="Polar residues" evidence="1">
    <location>
        <begin position="250"/>
        <end position="266"/>
    </location>
</feature>
<dbReference type="PANTHER" id="PTHR36407">
    <property type="entry name" value="MEDIATOR-ASSOCIATED PROTEIN 2"/>
    <property type="match status" value="1"/>
</dbReference>
<sequence>MVCYSPLIGLVVKCKPYSVFKIDVLQQPPLHLSTHNHFFSDAAPAGDHPQATTFEYPSLICQGKSSISPLSFLKLLWPVNNIHINSPKISDWLKEEFDCSRESNYQRSQYRIVMADVNQSGFKSAPEFQEDSRASVIEPNTTDSTELWLIQWPKDQIPDFNGQQISLDLHRDDGQLGTFETKSGKSYDVVSFAAQEPKATVFLSTAEDSKILGKITRRVSFVHYLEPSEVPKDDTKRLKQLYEKSSGTSLTNSAYNFATPTRSTKPGRSSGRVSNSSGRKSSLSEENVRPKPSGTGQNSGHGSDHSEEKKAKKKMKHVA</sequence>
<dbReference type="EMBL" id="JAUHHV010000010">
    <property type="protein sequence ID" value="KAK1410010.1"/>
    <property type="molecule type" value="Genomic_DNA"/>
</dbReference>
<protein>
    <recommendedName>
        <fullName evidence="4">Mediator-associated protein 2</fullName>
    </recommendedName>
</protein>
<evidence type="ECO:0000313" key="2">
    <source>
        <dbReference type="EMBL" id="KAK1410010.1"/>
    </source>
</evidence>